<evidence type="ECO:0000256" key="3">
    <source>
        <dbReference type="ARBA" id="ARBA00023125"/>
    </source>
</evidence>
<dbReference type="PROSITE" id="PS50931">
    <property type="entry name" value="HTH_LYSR"/>
    <property type="match status" value="1"/>
</dbReference>
<dbReference type="RefSeq" id="WP_110032200.1">
    <property type="nucleotide sequence ID" value="NZ_QGTR01000003.1"/>
</dbReference>
<dbReference type="InterPro" id="IPR000847">
    <property type="entry name" value="LysR_HTH_N"/>
</dbReference>
<dbReference type="EMBL" id="QGTR01000003">
    <property type="protein sequence ID" value="PWV99927.1"/>
    <property type="molecule type" value="Genomic_DNA"/>
</dbReference>
<evidence type="ECO:0000313" key="7">
    <source>
        <dbReference type="Proteomes" id="UP000246352"/>
    </source>
</evidence>
<keyword evidence="7" id="KW-1185">Reference proteome</keyword>
<dbReference type="PANTHER" id="PTHR30126:SF77">
    <property type="entry name" value="TRANSCRIPTIONAL REGULATORY PROTEIN"/>
    <property type="match status" value="1"/>
</dbReference>
<dbReference type="InterPro" id="IPR036388">
    <property type="entry name" value="WH-like_DNA-bd_sf"/>
</dbReference>
<accession>A0A317PJH1</accession>
<evidence type="ECO:0000256" key="2">
    <source>
        <dbReference type="ARBA" id="ARBA00023015"/>
    </source>
</evidence>
<dbReference type="Pfam" id="PF00126">
    <property type="entry name" value="HTH_1"/>
    <property type="match status" value="1"/>
</dbReference>
<comment type="caution">
    <text evidence="6">The sequence shown here is derived from an EMBL/GenBank/DDBJ whole genome shotgun (WGS) entry which is preliminary data.</text>
</comment>
<organism evidence="6 7">
    <name type="scientific">Hoeflea marina</name>
    <dbReference type="NCBI Taxonomy" id="274592"/>
    <lineage>
        <taxon>Bacteria</taxon>
        <taxon>Pseudomonadati</taxon>
        <taxon>Pseudomonadota</taxon>
        <taxon>Alphaproteobacteria</taxon>
        <taxon>Hyphomicrobiales</taxon>
        <taxon>Rhizobiaceae</taxon>
        <taxon>Hoeflea</taxon>
    </lineage>
</organism>
<dbReference type="InterPro" id="IPR036390">
    <property type="entry name" value="WH_DNA-bd_sf"/>
</dbReference>
<protein>
    <submittedName>
        <fullName evidence="6">LysR family hydrogen peroxide-inducible transcriptional activator</fullName>
    </submittedName>
</protein>
<evidence type="ECO:0000313" key="6">
    <source>
        <dbReference type="EMBL" id="PWV99927.1"/>
    </source>
</evidence>
<dbReference type="OrthoDB" id="7840053at2"/>
<sequence>MRVTFAQLEAFVCVARLGTVHEASRHLNLAQPTISLRLRDLERAVGTALFDRNGRGLQLSQDGSAMLEHASRIIAEMGKLKGWAGSGKVSGLVRLGVSETFAFIGLAALLRLVAVTYPDLRVELGIGPSPQLIEDIHQHRLDLAIVINPVEDPRLRIMPLGIQPSTWAAAPALGLPQTVRPADLLHQTVLINPSPSPNYRQTMAWFGSSGLEPMQVSVCNTVPSVIAHLVEAGIGIGILPTKLIEPQLASGRLVALNARPAIEKAHLCAVCHAVDREATVDAMLEATRQILREFDMLEPV</sequence>
<keyword evidence="3" id="KW-0238">DNA-binding</keyword>
<dbReference type="PRINTS" id="PR00039">
    <property type="entry name" value="HTHLYSR"/>
</dbReference>
<evidence type="ECO:0000259" key="5">
    <source>
        <dbReference type="PROSITE" id="PS50931"/>
    </source>
</evidence>
<dbReference type="SUPFAM" id="SSF53850">
    <property type="entry name" value="Periplasmic binding protein-like II"/>
    <property type="match status" value="1"/>
</dbReference>
<gene>
    <name evidence="6" type="ORF">DFR52_103126</name>
</gene>
<name>A0A317PJH1_9HYPH</name>
<keyword evidence="4" id="KW-0804">Transcription</keyword>
<dbReference type="Pfam" id="PF03466">
    <property type="entry name" value="LysR_substrate"/>
    <property type="match status" value="1"/>
</dbReference>
<dbReference type="GO" id="GO:0000976">
    <property type="term" value="F:transcription cis-regulatory region binding"/>
    <property type="evidence" value="ECO:0007669"/>
    <property type="project" value="TreeGrafter"/>
</dbReference>
<dbReference type="SUPFAM" id="SSF46785">
    <property type="entry name" value="Winged helix' DNA-binding domain"/>
    <property type="match status" value="1"/>
</dbReference>
<dbReference type="CDD" id="cd05466">
    <property type="entry name" value="PBP2_LTTR_substrate"/>
    <property type="match status" value="1"/>
</dbReference>
<evidence type="ECO:0000256" key="4">
    <source>
        <dbReference type="ARBA" id="ARBA00023163"/>
    </source>
</evidence>
<dbReference type="Proteomes" id="UP000246352">
    <property type="component" value="Unassembled WGS sequence"/>
</dbReference>
<evidence type="ECO:0000256" key="1">
    <source>
        <dbReference type="ARBA" id="ARBA00009437"/>
    </source>
</evidence>
<dbReference type="Gene3D" id="3.40.190.10">
    <property type="entry name" value="Periplasmic binding protein-like II"/>
    <property type="match status" value="2"/>
</dbReference>
<comment type="similarity">
    <text evidence="1">Belongs to the LysR transcriptional regulatory family.</text>
</comment>
<keyword evidence="2" id="KW-0805">Transcription regulation</keyword>
<reference evidence="6 7" key="1">
    <citation type="submission" date="2018-05" db="EMBL/GenBank/DDBJ databases">
        <title>Genomic Encyclopedia of Type Strains, Phase IV (KMG-IV): sequencing the most valuable type-strain genomes for metagenomic binning, comparative biology and taxonomic classification.</title>
        <authorList>
            <person name="Goeker M."/>
        </authorList>
    </citation>
    <scope>NUCLEOTIDE SEQUENCE [LARGE SCALE GENOMIC DNA]</scope>
    <source>
        <strain evidence="6 7">DSM 16791</strain>
    </source>
</reference>
<dbReference type="GO" id="GO:0003700">
    <property type="term" value="F:DNA-binding transcription factor activity"/>
    <property type="evidence" value="ECO:0007669"/>
    <property type="project" value="InterPro"/>
</dbReference>
<dbReference type="InterPro" id="IPR005119">
    <property type="entry name" value="LysR_subst-bd"/>
</dbReference>
<feature type="domain" description="HTH lysR-type" evidence="5">
    <location>
        <begin position="3"/>
        <end position="60"/>
    </location>
</feature>
<dbReference type="AlphaFoldDB" id="A0A317PJH1"/>
<dbReference type="PANTHER" id="PTHR30126">
    <property type="entry name" value="HTH-TYPE TRANSCRIPTIONAL REGULATOR"/>
    <property type="match status" value="1"/>
</dbReference>
<dbReference type="Gene3D" id="1.10.10.10">
    <property type="entry name" value="Winged helix-like DNA-binding domain superfamily/Winged helix DNA-binding domain"/>
    <property type="match status" value="1"/>
</dbReference>
<proteinExistence type="inferred from homology"/>